<dbReference type="RefSeq" id="WP_222200088.1">
    <property type="nucleotide sequence ID" value="NZ_JAIMFO010000011.1"/>
</dbReference>
<organism evidence="1 2">
    <name type="scientific">Collinsella ureilytica</name>
    <dbReference type="NCBI Taxonomy" id="2869515"/>
    <lineage>
        <taxon>Bacteria</taxon>
        <taxon>Bacillati</taxon>
        <taxon>Actinomycetota</taxon>
        <taxon>Coriobacteriia</taxon>
        <taxon>Coriobacteriales</taxon>
        <taxon>Coriobacteriaceae</taxon>
        <taxon>Collinsella</taxon>
    </lineage>
</organism>
<dbReference type="InterPro" id="IPR023214">
    <property type="entry name" value="HAD_sf"/>
</dbReference>
<dbReference type="PANTHER" id="PTHR10000:SF53">
    <property type="entry name" value="5-AMINO-6-(5-PHOSPHO-D-RIBITYLAMINO)URACIL PHOSPHATASE YBJI-RELATED"/>
    <property type="match status" value="1"/>
</dbReference>
<dbReference type="SUPFAM" id="SSF56784">
    <property type="entry name" value="HAD-like"/>
    <property type="match status" value="1"/>
</dbReference>
<dbReference type="Proteomes" id="UP000700908">
    <property type="component" value="Unassembled WGS sequence"/>
</dbReference>
<keyword evidence="1" id="KW-0378">Hydrolase</keyword>
<comment type="caution">
    <text evidence="1">The sequence shown here is derived from an EMBL/GenBank/DDBJ whole genome shotgun (WGS) entry which is preliminary data.</text>
</comment>
<proteinExistence type="predicted"/>
<accession>A0ABS7MLX7</accession>
<dbReference type="EMBL" id="JAIMFO010000011">
    <property type="protein sequence ID" value="MBY4798364.1"/>
    <property type="molecule type" value="Genomic_DNA"/>
</dbReference>
<dbReference type="Gene3D" id="3.40.50.1000">
    <property type="entry name" value="HAD superfamily/HAD-like"/>
    <property type="match status" value="1"/>
</dbReference>
<dbReference type="GO" id="GO:0016787">
    <property type="term" value="F:hydrolase activity"/>
    <property type="evidence" value="ECO:0007669"/>
    <property type="project" value="UniProtKB-KW"/>
</dbReference>
<dbReference type="Gene3D" id="3.30.1240.10">
    <property type="match status" value="1"/>
</dbReference>
<dbReference type="SFLD" id="SFLDG01140">
    <property type="entry name" value="C2.B:_Phosphomannomutase_and_P"/>
    <property type="match status" value="1"/>
</dbReference>
<protein>
    <submittedName>
        <fullName evidence="1">Cof-type HAD-IIB family hydrolase</fullName>
    </submittedName>
</protein>
<keyword evidence="2" id="KW-1185">Reference proteome</keyword>
<dbReference type="InterPro" id="IPR036412">
    <property type="entry name" value="HAD-like_sf"/>
</dbReference>
<dbReference type="SFLD" id="SFLDS00003">
    <property type="entry name" value="Haloacid_Dehalogenase"/>
    <property type="match status" value="1"/>
</dbReference>
<name>A0ABS7MLX7_9ACTN</name>
<reference evidence="1 2" key="1">
    <citation type="submission" date="2021-08" db="EMBL/GenBank/DDBJ databases">
        <title>Collinsella faecalis sp. nov. isolated from swine faeces.</title>
        <authorList>
            <person name="Oh B.S."/>
            <person name="Lee J.H."/>
        </authorList>
    </citation>
    <scope>NUCLEOTIDE SEQUENCE [LARGE SCALE GENOMIC DNA]</scope>
    <source>
        <strain evidence="1 2">AGMB00827</strain>
    </source>
</reference>
<sequence>MLPSLLDNPNLASIKLIASDMDLTLLADDGRMPDHMYDRIRALRDAGIVFCPASGRASYTLRHMFQEVADDIGYIADNGASVFMGSCRLHTTLFDVSEYQELLRYTLEDGRGCPCVCGVERCYLRREDQVFDDQFANYYVNRVYVDDLSQVTADVNKYTVYFPDFTSEEAYANTYGPAWSSRYNVTNAGRDWIDFMKPGVDKGSGLLHLCEHLGIDISHACAIGDTYNDIQMIREAGMGCVVANAEPHMHTHASNVVPSNNEGGVAQVIDAVLEAVGAPYRPA</sequence>
<evidence type="ECO:0000313" key="1">
    <source>
        <dbReference type="EMBL" id="MBY4798364.1"/>
    </source>
</evidence>
<gene>
    <name evidence="1" type="ORF">K6V98_08395</name>
</gene>
<dbReference type="Pfam" id="PF08282">
    <property type="entry name" value="Hydrolase_3"/>
    <property type="match status" value="1"/>
</dbReference>
<evidence type="ECO:0000313" key="2">
    <source>
        <dbReference type="Proteomes" id="UP000700908"/>
    </source>
</evidence>
<dbReference type="PANTHER" id="PTHR10000">
    <property type="entry name" value="PHOSPHOSERINE PHOSPHATASE"/>
    <property type="match status" value="1"/>
</dbReference>